<evidence type="ECO:0000313" key="5">
    <source>
        <dbReference type="EMBL" id="OMJ67459.1"/>
    </source>
</evidence>
<dbReference type="PANTHER" id="PTHR10153">
    <property type="entry name" value="SMALL CONDUCTANCE CALCIUM-ACTIVATED POTASSIUM CHANNEL"/>
    <property type="match status" value="1"/>
</dbReference>
<dbReference type="OrthoDB" id="6128189at2759"/>
<proteinExistence type="predicted"/>
<feature type="transmembrane region" description="Helical" evidence="2">
    <location>
        <begin position="82"/>
        <end position="99"/>
    </location>
</feature>
<dbReference type="EMBL" id="MPUH01002006">
    <property type="protein sequence ID" value="OMJ65664.1"/>
    <property type="molecule type" value="Genomic_DNA"/>
</dbReference>
<gene>
    <name evidence="5" type="ORF">SteCoe_35374</name>
    <name evidence="4" type="ORF">SteCoe_37822</name>
</gene>
<dbReference type="InterPro" id="IPR015449">
    <property type="entry name" value="K_chnl_Ca-activ_SK"/>
</dbReference>
<comment type="caution">
    <text evidence="4">The sequence shown here is derived from an EMBL/GenBank/DDBJ whole genome shotgun (WGS) entry which is preliminary data.</text>
</comment>
<evidence type="ECO:0000256" key="2">
    <source>
        <dbReference type="SAM" id="Phobius"/>
    </source>
</evidence>
<accession>A0A1R2AME2</accession>
<dbReference type="InterPro" id="IPR013099">
    <property type="entry name" value="K_chnl_dom"/>
</dbReference>
<evidence type="ECO:0000256" key="1">
    <source>
        <dbReference type="SAM" id="MobiDB-lite"/>
    </source>
</evidence>
<dbReference type="Proteomes" id="UP000187209">
    <property type="component" value="Unassembled WGS sequence"/>
</dbReference>
<keyword evidence="6" id="KW-1185">Reference proteome</keyword>
<feature type="region of interest" description="Disordered" evidence="1">
    <location>
        <begin position="1"/>
        <end position="66"/>
    </location>
</feature>
<dbReference type="GO" id="GO:0016020">
    <property type="term" value="C:membrane"/>
    <property type="evidence" value="ECO:0007669"/>
    <property type="project" value="InterPro"/>
</dbReference>
<keyword evidence="2" id="KW-0812">Transmembrane</keyword>
<protein>
    <recommendedName>
        <fullName evidence="3">Potassium channel domain-containing protein</fullName>
    </recommendedName>
</protein>
<reference evidence="4 6" key="1">
    <citation type="submission" date="2016-11" db="EMBL/GenBank/DDBJ databases">
        <title>The macronuclear genome of Stentor coeruleus: a giant cell with tiny introns.</title>
        <authorList>
            <person name="Slabodnick M."/>
            <person name="Ruby J.G."/>
            <person name="Reiff S.B."/>
            <person name="Swart E.C."/>
            <person name="Gosai S."/>
            <person name="Prabakaran S."/>
            <person name="Witkowska E."/>
            <person name="Larue G.E."/>
            <person name="Fisher S."/>
            <person name="Freeman R.M."/>
            <person name="Gunawardena J."/>
            <person name="Chu W."/>
            <person name="Stover N.A."/>
            <person name="Gregory B.D."/>
            <person name="Nowacki M."/>
            <person name="Derisi J."/>
            <person name="Roy S.W."/>
            <person name="Marshall W.F."/>
            <person name="Sood P."/>
        </authorList>
    </citation>
    <scope>NUCLEOTIDE SEQUENCE [LARGE SCALE GENOMIC DNA]</scope>
    <source>
        <strain evidence="4">WM001</strain>
    </source>
</reference>
<evidence type="ECO:0000313" key="6">
    <source>
        <dbReference type="Proteomes" id="UP000187209"/>
    </source>
</evidence>
<evidence type="ECO:0000259" key="3">
    <source>
        <dbReference type="Pfam" id="PF07885"/>
    </source>
</evidence>
<dbReference type="GO" id="GO:0016286">
    <property type="term" value="F:small conductance calcium-activated potassium channel activity"/>
    <property type="evidence" value="ECO:0007669"/>
    <property type="project" value="InterPro"/>
</dbReference>
<evidence type="ECO:0000313" key="4">
    <source>
        <dbReference type="EMBL" id="OMJ65664.1"/>
    </source>
</evidence>
<dbReference type="Pfam" id="PF07885">
    <property type="entry name" value="Ion_trans_2"/>
    <property type="match status" value="1"/>
</dbReference>
<feature type="transmembrane region" description="Helical" evidence="2">
    <location>
        <begin position="124"/>
        <end position="143"/>
    </location>
</feature>
<name>A0A1R2AME2_9CILI</name>
<feature type="transmembrane region" description="Helical" evidence="2">
    <location>
        <begin position="281"/>
        <end position="302"/>
    </location>
</feature>
<feature type="domain" description="Potassium channel" evidence="3">
    <location>
        <begin position="290"/>
        <end position="370"/>
    </location>
</feature>
<dbReference type="Gene3D" id="1.10.287.70">
    <property type="match status" value="1"/>
</dbReference>
<sequence>MDGRDGLKKPLLHSKGQEEEDNDAEKNIDSSSSVWSSPEDYPDNAFLDQDDDDKKDGPMAMTEDPENHIGRSKELFENYRKYRLWYSILAVAAIIPAAIDYESRFGTQTKIRTECPNDTSVGNLWRILTTILSIGAIFLMIAYRINYFEWKRQLPKTFKDLPPIKQLTLVEYLHLRAPFHATDYLGEEVPITTLLLLLFPYPSVDFPISITQTMNYKDVTICYYFSEFLYAIMYLRVILCVTGVFNYGKYYNPIAMRIGEKHGVRITSGFSIKCYVNRQPLVMLLFLFLIPAVIVYGLLMRIFERPLHADTNDFDYVGNAWWNIIITMTTVGYGDTYPSTNLGRLVVAASAFWGGIILSLTFSTMSTFLQLKPNEQKALNSILITNVAVDAISSVVSNKRGKVTDTKNLWGKVREKLIVLKEYRQELLNQDQLSESTENISIKLYTLEEKTEKIRKLLDELHEKIDKKLEA</sequence>
<dbReference type="EMBL" id="MPUH01001494">
    <property type="protein sequence ID" value="OMJ67459.1"/>
    <property type="molecule type" value="Genomic_DNA"/>
</dbReference>
<keyword evidence="2" id="KW-1133">Transmembrane helix</keyword>
<keyword evidence="2" id="KW-0472">Membrane</keyword>
<organism evidence="4 6">
    <name type="scientific">Stentor coeruleus</name>
    <dbReference type="NCBI Taxonomy" id="5963"/>
    <lineage>
        <taxon>Eukaryota</taxon>
        <taxon>Sar</taxon>
        <taxon>Alveolata</taxon>
        <taxon>Ciliophora</taxon>
        <taxon>Postciliodesmatophora</taxon>
        <taxon>Heterotrichea</taxon>
        <taxon>Heterotrichida</taxon>
        <taxon>Stentoridae</taxon>
        <taxon>Stentor</taxon>
    </lineage>
</organism>
<dbReference type="SUPFAM" id="SSF81324">
    <property type="entry name" value="Voltage-gated potassium channels"/>
    <property type="match status" value="1"/>
</dbReference>
<dbReference type="AlphaFoldDB" id="A0A1R2AME2"/>
<dbReference type="PRINTS" id="PR00169">
    <property type="entry name" value="KCHANNEL"/>
</dbReference>
<feature type="transmembrane region" description="Helical" evidence="2">
    <location>
        <begin position="221"/>
        <end position="247"/>
    </location>
</feature>
<feature type="transmembrane region" description="Helical" evidence="2">
    <location>
        <begin position="314"/>
        <end position="333"/>
    </location>
</feature>
<feature type="transmembrane region" description="Helical" evidence="2">
    <location>
        <begin position="345"/>
        <end position="369"/>
    </location>
</feature>